<gene>
    <name evidence="3" type="ORF">ACFQ35_03185</name>
</gene>
<protein>
    <submittedName>
        <fullName evidence="3">XdhC family protein</fullName>
    </submittedName>
</protein>
<evidence type="ECO:0000313" key="3">
    <source>
        <dbReference type="EMBL" id="MFD1226173.1"/>
    </source>
</evidence>
<dbReference type="Pfam" id="PF13478">
    <property type="entry name" value="XdhC_C"/>
    <property type="match status" value="1"/>
</dbReference>
<dbReference type="EMBL" id="JBHTMA010000011">
    <property type="protein sequence ID" value="MFD1226173.1"/>
    <property type="molecule type" value="Genomic_DNA"/>
</dbReference>
<proteinExistence type="predicted"/>
<dbReference type="Pfam" id="PF02625">
    <property type="entry name" value="XdhC_CoxI"/>
    <property type="match status" value="1"/>
</dbReference>
<evidence type="ECO:0000259" key="1">
    <source>
        <dbReference type="Pfam" id="PF02625"/>
    </source>
</evidence>
<name>A0ABW3UZA7_9HYPH</name>
<evidence type="ECO:0000259" key="2">
    <source>
        <dbReference type="Pfam" id="PF13478"/>
    </source>
</evidence>
<organism evidence="3 4">
    <name type="scientific">Pseudochrobactrum kiredjianiae</name>
    <dbReference type="NCBI Taxonomy" id="386305"/>
    <lineage>
        <taxon>Bacteria</taxon>
        <taxon>Pseudomonadati</taxon>
        <taxon>Pseudomonadota</taxon>
        <taxon>Alphaproteobacteria</taxon>
        <taxon>Hyphomicrobiales</taxon>
        <taxon>Brucellaceae</taxon>
        <taxon>Pseudochrobactrum</taxon>
    </lineage>
</organism>
<feature type="domain" description="XdhC- CoxI" evidence="1">
    <location>
        <begin position="32"/>
        <end position="97"/>
    </location>
</feature>
<dbReference type="InterPro" id="IPR027051">
    <property type="entry name" value="XdhC_Rossmann_dom"/>
</dbReference>
<dbReference type="InterPro" id="IPR003777">
    <property type="entry name" value="XdhC_CoxI"/>
</dbReference>
<keyword evidence="4" id="KW-1185">Reference proteome</keyword>
<dbReference type="InterPro" id="IPR052698">
    <property type="entry name" value="MoCofactor_Util/Proc"/>
</dbReference>
<feature type="domain" description="XdhC Rossmann" evidence="2">
    <location>
        <begin position="192"/>
        <end position="292"/>
    </location>
</feature>
<evidence type="ECO:0000313" key="4">
    <source>
        <dbReference type="Proteomes" id="UP001597263"/>
    </source>
</evidence>
<accession>A0ABW3UZA7</accession>
<dbReference type="Proteomes" id="UP001597263">
    <property type="component" value="Unassembled WGS sequence"/>
</dbReference>
<dbReference type="PANTHER" id="PTHR30388">
    <property type="entry name" value="ALDEHYDE OXIDOREDUCTASE MOLYBDENUM COFACTOR ASSEMBLY PROTEIN"/>
    <property type="match status" value="1"/>
</dbReference>
<dbReference type="Gene3D" id="3.40.50.720">
    <property type="entry name" value="NAD(P)-binding Rossmann-like Domain"/>
    <property type="match status" value="1"/>
</dbReference>
<comment type="caution">
    <text evidence="3">The sequence shown here is derived from an EMBL/GenBank/DDBJ whole genome shotgun (WGS) entry which is preliminary data.</text>
</comment>
<dbReference type="PANTHER" id="PTHR30388:SF4">
    <property type="entry name" value="MOLYBDENUM COFACTOR INSERTION CHAPERONE PAOD"/>
    <property type="match status" value="1"/>
</dbReference>
<sequence length="308" mass="32802">MTDDIAPETVDVHRLFHTDQTLDVLRFAHDTLRQGEACALVTLVEINGGSSRALGSMMAVTATGGYCGMVSGGCVEGVVAHEAVQALAENRDRTVKLGKGSSYFDVVLPCGGGIALVVHVLKNADALDAALKAHAQRRTIALTYHPEKQMLSCSEALKTGWQAGVFAVVLPPVLRIVLLGRGLESEVLQRAASALNIETMRDALPADIDEATAVVFLQHDLDKELPLLKQALNSAAFYIGCLGSRRTHEARRSQLLQDGFTEAQIARLSAPVGLFGPVRDARSLAVSVLAEIMSCKLKADTARSAVHA</sequence>
<dbReference type="RefSeq" id="WP_289388610.1">
    <property type="nucleotide sequence ID" value="NZ_JAUCBM010000015.1"/>
</dbReference>
<reference evidence="4" key="1">
    <citation type="journal article" date="2019" name="Int. J. Syst. Evol. Microbiol.">
        <title>The Global Catalogue of Microorganisms (GCM) 10K type strain sequencing project: providing services to taxonomists for standard genome sequencing and annotation.</title>
        <authorList>
            <consortium name="The Broad Institute Genomics Platform"/>
            <consortium name="The Broad Institute Genome Sequencing Center for Infectious Disease"/>
            <person name="Wu L."/>
            <person name="Ma J."/>
        </authorList>
    </citation>
    <scope>NUCLEOTIDE SEQUENCE [LARGE SCALE GENOMIC DNA]</scope>
    <source>
        <strain evidence="4">CCUG 49584</strain>
    </source>
</reference>